<evidence type="ECO:0000256" key="6">
    <source>
        <dbReference type="ARBA" id="ARBA00034115"/>
    </source>
</evidence>
<evidence type="ECO:0000256" key="1">
    <source>
        <dbReference type="ARBA" id="ARBA00001933"/>
    </source>
</evidence>
<evidence type="ECO:0000313" key="11">
    <source>
        <dbReference type="EMBL" id="SHE38689.1"/>
    </source>
</evidence>
<dbReference type="PANTHER" id="PTHR11482">
    <property type="entry name" value="ARGININE/DIAMINOPIMELATE/ORNITHINE DECARBOXYLASE"/>
    <property type="match status" value="1"/>
</dbReference>
<feature type="active site" description="Proton donor" evidence="9">
    <location>
        <position position="325"/>
    </location>
</feature>
<dbReference type="AlphaFoldDB" id="A0A1M4T2M4"/>
<gene>
    <name evidence="11" type="ORF">SAMN02745133_00330</name>
</gene>
<dbReference type="FunFam" id="3.20.20.10:FF:000008">
    <property type="entry name" value="Ornithine decarboxylase"/>
    <property type="match status" value="1"/>
</dbReference>
<dbReference type="InterPro" id="IPR022653">
    <property type="entry name" value="De-COase2_pyr-phos_BS"/>
</dbReference>
<keyword evidence="12" id="KW-1185">Reference proteome</keyword>
<feature type="domain" description="Orn/DAP/Arg decarboxylase 2 N-terminal" evidence="10">
    <location>
        <begin position="29"/>
        <end position="261"/>
    </location>
</feature>
<dbReference type="Gene3D" id="2.40.37.10">
    <property type="entry name" value="Lyase, Ornithine Decarboxylase, Chain A, domain 1"/>
    <property type="match status" value="1"/>
</dbReference>
<comment type="pathway">
    <text evidence="6">Amine and polyamine biosynthesis; putrescine biosynthesis via L-ornithine pathway; putrescine from L-ornithine: step 1/1.</text>
</comment>
<evidence type="ECO:0000256" key="9">
    <source>
        <dbReference type="PIRSR" id="PIRSR600183-50"/>
    </source>
</evidence>
<protein>
    <recommendedName>
        <fullName evidence="7">ornithine decarboxylase</fullName>
        <ecNumber evidence="7">4.1.1.17</ecNumber>
    </recommendedName>
</protein>
<dbReference type="GO" id="GO:0004586">
    <property type="term" value="F:ornithine decarboxylase activity"/>
    <property type="evidence" value="ECO:0007669"/>
    <property type="project" value="UniProtKB-EC"/>
</dbReference>
<evidence type="ECO:0000259" key="10">
    <source>
        <dbReference type="Pfam" id="PF02784"/>
    </source>
</evidence>
<dbReference type="InterPro" id="IPR009006">
    <property type="entry name" value="Ala_racemase/Decarboxylase_C"/>
</dbReference>
<keyword evidence="4 9" id="KW-0663">Pyridoxal phosphate</keyword>
<dbReference type="InterPro" id="IPR029066">
    <property type="entry name" value="PLP-binding_barrel"/>
</dbReference>
<evidence type="ECO:0000256" key="5">
    <source>
        <dbReference type="ARBA" id="ARBA00023239"/>
    </source>
</evidence>
<dbReference type="GO" id="GO:0005737">
    <property type="term" value="C:cytoplasm"/>
    <property type="evidence" value="ECO:0007669"/>
    <property type="project" value="TreeGrafter"/>
</dbReference>
<dbReference type="InterPro" id="IPR022644">
    <property type="entry name" value="De-COase2_N"/>
</dbReference>
<sequence>MKQPFKLSWNAVERLAERYATPILVLSLSQVEYNYKFFQQHLPGVKVFYAMKSNPEPRLIKKLADLGSSFDVASDGEIYALSEMGIPPERMVYANPVKTPRGLAAAQKMGVRQFTYDSESEIDKIAGFIPGATVLLRIRIDNNTSLVDLNKKFGTDPREALALLRRARDRGLDAAGLCFHVGSQNTAAEAYLYALSVSRRIFDAAAREGIKLRILDIGGGFPIPTGDLNIDVIAMVEQIQKQLAKLFPHTEIWTEPGRFISGTTMNLITRVIGTQVRNGKQWYYLDEGLYGTFSGILFDHWEYEMETAKTKKGPEIEAIFAGPSCDSLDIVFRDRKTVPLEVDDLILVPNCGAYSSASATTFNGFAKAEIVVWEEVKEKLQQNMAAVS</sequence>
<accession>A0A1M4T2M4</accession>
<comment type="catalytic activity">
    <reaction evidence="8">
        <text>L-ornithine + H(+) = putrescine + CO2</text>
        <dbReference type="Rhea" id="RHEA:22964"/>
        <dbReference type="ChEBI" id="CHEBI:15378"/>
        <dbReference type="ChEBI" id="CHEBI:16526"/>
        <dbReference type="ChEBI" id="CHEBI:46911"/>
        <dbReference type="ChEBI" id="CHEBI:326268"/>
        <dbReference type="EC" id="4.1.1.17"/>
    </reaction>
</comment>
<keyword evidence="5" id="KW-0456">Lyase</keyword>
<dbReference type="SUPFAM" id="SSF50621">
    <property type="entry name" value="Alanine racemase C-terminal domain-like"/>
    <property type="match status" value="1"/>
</dbReference>
<dbReference type="PROSITE" id="PS00879">
    <property type="entry name" value="ODR_DC_2_2"/>
    <property type="match status" value="1"/>
</dbReference>
<dbReference type="InterPro" id="IPR000183">
    <property type="entry name" value="Orn/DAP/Arg_de-COase"/>
</dbReference>
<dbReference type="RefSeq" id="WP_073234660.1">
    <property type="nucleotide sequence ID" value="NZ_FQUY01000001.1"/>
</dbReference>
<dbReference type="Pfam" id="PF02784">
    <property type="entry name" value="Orn_Arg_deC_N"/>
    <property type="match status" value="1"/>
</dbReference>
<dbReference type="PRINTS" id="PR01182">
    <property type="entry name" value="ORNDCRBXLASE"/>
</dbReference>
<dbReference type="PROSITE" id="PS00878">
    <property type="entry name" value="ODR_DC_2_1"/>
    <property type="match status" value="1"/>
</dbReference>
<evidence type="ECO:0000256" key="2">
    <source>
        <dbReference type="ARBA" id="ARBA00008872"/>
    </source>
</evidence>
<comment type="similarity">
    <text evidence="2">Belongs to the Orn/Lys/Arg decarboxylase class-II family.</text>
</comment>
<dbReference type="PANTHER" id="PTHR11482:SF6">
    <property type="entry name" value="ORNITHINE DECARBOXYLASE 1-RELATED"/>
    <property type="match status" value="1"/>
</dbReference>
<evidence type="ECO:0000256" key="7">
    <source>
        <dbReference type="ARBA" id="ARBA00034138"/>
    </source>
</evidence>
<evidence type="ECO:0000256" key="4">
    <source>
        <dbReference type="ARBA" id="ARBA00022898"/>
    </source>
</evidence>
<dbReference type="Gene3D" id="3.20.20.10">
    <property type="entry name" value="Alanine racemase"/>
    <property type="match status" value="1"/>
</dbReference>
<keyword evidence="3" id="KW-0210">Decarboxylase</keyword>
<dbReference type="PRINTS" id="PR01179">
    <property type="entry name" value="ODADCRBXLASE"/>
</dbReference>
<comment type="cofactor">
    <cofactor evidence="1 9">
        <name>pyridoxal 5'-phosphate</name>
        <dbReference type="ChEBI" id="CHEBI:597326"/>
    </cofactor>
</comment>
<dbReference type="GO" id="GO:0033387">
    <property type="term" value="P:putrescine biosynthetic process from arginine, via ornithine"/>
    <property type="evidence" value="ECO:0007669"/>
    <property type="project" value="TreeGrafter"/>
</dbReference>
<feature type="modified residue" description="N6-(pyridoxal phosphate)lysine" evidence="9">
    <location>
        <position position="52"/>
    </location>
</feature>
<dbReference type="STRING" id="1121429.SAMN02745133_00330"/>
<organism evidence="11 12">
    <name type="scientific">Desulforamulus putei DSM 12395</name>
    <dbReference type="NCBI Taxonomy" id="1121429"/>
    <lineage>
        <taxon>Bacteria</taxon>
        <taxon>Bacillati</taxon>
        <taxon>Bacillota</taxon>
        <taxon>Clostridia</taxon>
        <taxon>Eubacteriales</taxon>
        <taxon>Peptococcaceae</taxon>
        <taxon>Desulforamulus</taxon>
    </lineage>
</organism>
<dbReference type="SUPFAM" id="SSF51419">
    <property type="entry name" value="PLP-binding barrel"/>
    <property type="match status" value="1"/>
</dbReference>
<proteinExistence type="inferred from homology"/>
<dbReference type="OrthoDB" id="9804410at2"/>
<dbReference type="CDD" id="cd00622">
    <property type="entry name" value="PLPDE_III_ODC"/>
    <property type="match status" value="1"/>
</dbReference>
<evidence type="ECO:0000256" key="3">
    <source>
        <dbReference type="ARBA" id="ARBA00022793"/>
    </source>
</evidence>
<reference evidence="12" key="1">
    <citation type="submission" date="2016-11" db="EMBL/GenBank/DDBJ databases">
        <authorList>
            <person name="Varghese N."/>
            <person name="Submissions S."/>
        </authorList>
    </citation>
    <scope>NUCLEOTIDE SEQUENCE [LARGE SCALE GENOMIC DNA]</scope>
    <source>
        <strain evidence="12">DSM 12395</strain>
    </source>
</reference>
<dbReference type="InterPro" id="IPR002433">
    <property type="entry name" value="Orn_de-COase"/>
</dbReference>
<evidence type="ECO:0000313" key="12">
    <source>
        <dbReference type="Proteomes" id="UP000184148"/>
    </source>
</evidence>
<dbReference type="EC" id="4.1.1.17" evidence="7"/>
<evidence type="ECO:0000256" key="8">
    <source>
        <dbReference type="ARBA" id="ARBA00049127"/>
    </source>
</evidence>
<dbReference type="Proteomes" id="UP000184148">
    <property type="component" value="Unassembled WGS sequence"/>
</dbReference>
<name>A0A1M4T2M4_9FIRM</name>
<dbReference type="InterPro" id="IPR022657">
    <property type="entry name" value="De-COase2_CS"/>
</dbReference>
<dbReference type="EMBL" id="FQUY01000001">
    <property type="protein sequence ID" value="SHE38689.1"/>
    <property type="molecule type" value="Genomic_DNA"/>
</dbReference>